<reference evidence="2 3" key="1">
    <citation type="submission" date="2020-10" db="EMBL/GenBank/DDBJ databases">
        <title>ChiBAC.</title>
        <authorList>
            <person name="Zenner C."/>
            <person name="Hitch T.C.A."/>
            <person name="Clavel T."/>
        </authorList>
    </citation>
    <scope>NUCLEOTIDE SEQUENCE [LARGE SCALE GENOMIC DNA]</scope>
    <source>
        <strain evidence="2 3">DSM 109015</strain>
    </source>
</reference>
<keyword evidence="1" id="KW-0472">Membrane</keyword>
<keyword evidence="1" id="KW-0812">Transmembrane</keyword>
<feature type="transmembrane region" description="Helical" evidence="1">
    <location>
        <begin position="468"/>
        <end position="486"/>
    </location>
</feature>
<feature type="transmembrane region" description="Helical" evidence="1">
    <location>
        <begin position="507"/>
        <end position="527"/>
    </location>
</feature>
<proteinExistence type="predicted"/>
<feature type="transmembrane region" description="Helical" evidence="1">
    <location>
        <begin position="205"/>
        <end position="224"/>
    </location>
</feature>
<feature type="transmembrane region" description="Helical" evidence="1">
    <location>
        <begin position="21"/>
        <end position="46"/>
    </location>
</feature>
<feature type="transmembrane region" description="Helical" evidence="1">
    <location>
        <begin position="128"/>
        <end position="149"/>
    </location>
</feature>
<dbReference type="Proteomes" id="UP000768567">
    <property type="component" value="Unassembled WGS sequence"/>
</dbReference>
<evidence type="ECO:0000313" key="3">
    <source>
        <dbReference type="Proteomes" id="UP000768567"/>
    </source>
</evidence>
<evidence type="ECO:0008006" key="4">
    <source>
        <dbReference type="Google" id="ProtNLM"/>
    </source>
</evidence>
<accession>A0ABR9R3N1</accession>
<sequence>METTNKAQLHCPRLPELSARAFWLCVAAVVLIKCVLTSFQSAYIWVGGAPLDDELMFRAANAISNGEWLGAYDYLTLSKSMFFAVWLAFLHALHLPYLISGQLLWCGASLLAALAFRPWLRHAGRGRWAELVLFAVLAFNPASTAAYTLRVYRDNIFPALCLFCFAGFCGALLRAIFTPEARRWPWLLAAGAGLVTGYLDREDAGLFLLPFAALATLVLVWLTLRQHHPRRLAALVLPFALLGAGILTFCGLNQHYYGVFALSDFSTGSFADAMGAMARVEAPEGYTPLVAVTKGARELLYENVPELAPLEYWLEEDPQLQNDFRDPELDDYRAGSFYWAIRRAAQFEGLYDTAQEAEEYWASVAARINALCDDGTLPSWTGERSSTTPPIRAEHVLPVLAESAKGALWALTFQDCQPYEALRSIGTEEDFAQWSAYLHCSFNGAAEAGKDTPYYSPYQKIVFGFLQGVRYVYAALLPLSFLYTLYLQIKKILAVFKSRKRETLLPWALLLVLLGMAALRCAMIAFVEVSSFGIGTSTMYLATVHPLLLLYAAAGILTERRSGHVHA</sequence>
<organism evidence="2 3">
    <name type="scientific">Gemmiger gallinarum</name>
    <dbReference type="NCBI Taxonomy" id="2779354"/>
    <lineage>
        <taxon>Bacteria</taxon>
        <taxon>Bacillati</taxon>
        <taxon>Bacillota</taxon>
        <taxon>Clostridia</taxon>
        <taxon>Eubacteriales</taxon>
        <taxon>Gemmiger</taxon>
    </lineage>
</organism>
<comment type="caution">
    <text evidence="2">The sequence shown here is derived from an EMBL/GenBank/DDBJ whole genome shotgun (WGS) entry which is preliminary data.</text>
</comment>
<name>A0ABR9R3N1_9FIRM</name>
<protein>
    <recommendedName>
        <fullName evidence="4">Glycosyltransferase RgtA/B/C/D-like domain-containing protein</fullName>
    </recommendedName>
</protein>
<keyword evidence="1" id="KW-1133">Transmembrane helix</keyword>
<keyword evidence="3" id="KW-1185">Reference proteome</keyword>
<feature type="transmembrane region" description="Helical" evidence="1">
    <location>
        <begin position="236"/>
        <end position="257"/>
    </location>
</feature>
<dbReference type="RefSeq" id="WP_193500954.1">
    <property type="nucleotide sequence ID" value="NZ_JADCKC010000002.1"/>
</dbReference>
<feature type="transmembrane region" description="Helical" evidence="1">
    <location>
        <begin position="83"/>
        <end position="116"/>
    </location>
</feature>
<gene>
    <name evidence="2" type="ORF">INF35_07075</name>
</gene>
<evidence type="ECO:0000313" key="2">
    <source>
        <dbReference type="EMBL" id="MBE5037542.1"/>
    </source>
</evidence>
<feature type="transmembrane region" description="Helical" evidence="1">
    <location>
        <begin position="155"/>
        <end position="177"/>
    </location>
</feature>
<evidence type="ECO:0000256" key="1">
    <source>
        <dbReference type="SAM" id="Phobius"/>
    </source>
</evidence>
<dbReference type="EMBL" id="JADCKC010000002">
    <property type="protein sequence ID" value="MBE5037542.1"/>
    <property type="molecule type" value="Genomic_DNA"/>
</dbReference>
<feature type="transmembrane region" description="Helical" evidence="1">
    <location>
        <begin position="539"/>
        <end position="558"/>
    </location>
</feature>